<dbReference type="AlphaFoldDB" id="A0A7S1U7S4"/>
<feature type="transmembrane region" description="Helical" evidence="1">
    <location>
        <begin position="529"/>
        <end position="552"/>
    </location>
</feature>
<keyword evidence="1" id="KW-1133">Transmembrane helix</keyword>
<keyword evidence="2" id="KW-0732">Signal</keyword>
<gene>
    <name evidence="4" type="ORF">PPAR1163_LOCUS18001</name>
</gene>
<dbReference type="PANTHER" id="PTHR44103:SF1">
    <property type="entry name" value="PROPROTEIN CONVERTASE P"/>
    <property type="match status" value="1"/>
</dbReference>
<feature type="domain" description="EGF-like" evidence="3">
    <location>
        <begin position="508"/>
        <end position="519"/>
    </location>
</feature>
<keyword evidence="1" id="KW-0812">Transmembrane</keyword>
<protein>
    <recommendedName>
        <fullName evidence="3">EGF-like domain-containing protein</fullName>
    </recommendedName>
</protein>
<reference evidence="4" key="1">
    <citation type="submission" date="2021-01" db="EMBL/GenBank/DDBJ databases">
        <authorList>
            <person name="Corre E."/>
            <person name="Pelletier E."/>
            <person name="Niang G."/>
            <person name="Scheremetjew M."/>
            <person name="Finn R."/>
            <person name="Kale V."/>
            <person name="Holt S."/>
            <person name="Cochrane G."/>
            <person name="Meng A."/>
            <person name="Brown T."/>
            <person name="Cohen L."/>
        </authorList>
    </citation>
    <scope>NUCLEOTIDE SEQUENCE</scope>
    <source>
        <strain evidence="4">CCMP2877</strain>
    </source>
</reference>
<feature type="transmembrane region" description="Helical" evidence="1">
    <location>
        <begin position="763"/>
        <end position="786"/>
    </location>
</feature>
<dbReference type="InterPro" id="IPR000742">
    <property type="entry name" value="EGF"/>
</dbReference>
<dbReference type="SMART" id="SM01411">
    <property type="entry name" value="Ephrin_rec_like"/>
    <property type="match status" value="1"/>
</dbReference>
<evidence type="ECO:0000313" key="4">
    <source>
        <dbReference type="EMBL" id="CAD9259627.1"/>
    </source>
</evidence>
<feature type="signal peptide" evidence="2">
    <location>
        <begin position="1"/>
        <end position="19"/>
    </location>
</feature>
<feature type="transmembrane region" description="Helical" evidence="1">
    <location>
        <begin position="616"/>
        <end position="638"/>
    </location>
</feature>
<evidence type="ECO:0000256" key="2">
    <source>
        <dbReference type="SAM" id="SignalP"/>
    </source>
</evidence>
<evidence type="ECO:0000256" key="1">
    <source>
        <dbReference type="SAM" id="Phobius"/>
    </source>
</evidence>
<feature type="transmembrane region" description="Helical" evidence="1">
    <location>
        <begin position="818"/>
        <end position="842"/>
    </location>
</feature>
<evidence type="ECO:0000259" key="3">
    <source>
        <dbReference type="PROSITE" id="PS00022"/>
    </source>
</evidence>
<feature type="chain" id="PRO_5030967814" description="EGF-like domain-containing protein" evidence="2">
    <location>
        <begin position="20"/>
        <end position="1128"/>
    </location>
</feature>
<dbReference type="SUPFAM" id="SSF69318">
    <property type="entry name" value="Integrin alpha N-terminal domain"/>
    <property type="match status" value="1"/>
</dbReference>
<keyword evidence="1" id="KW-0472">Membrane</keyword>
<accession>A0A7S1U7S4</accession>
<organism evidence="4">
    <name type="scientific">Phaeomonas parva</name>
    <dbReference type="NCBI Taxonomy" id="124430"/>
    <lineage>
        <taxon>Eukaryota</taxon>
        <taxon>Sar</taxon>
        <taxon>Stramenopiles</taxon>
        <taxon>Ochrophyta</taxon>
        <taxon>Pinguiophyceae</taxon>
        <taxon>Pinguiochrysidales</taxon>
        <taxon>Pinguiochrysidaceae</taxon>
        <taxon>Phaeomonas</taxon>
    </lineage>
</organism>
<dbReference type="InterPro" id="IPR028994">
    <property type="entry name" value="Integrin_alpha_N"/>
</dbReference>
<dbReference type="EMBL" id="HBGJ01028283">
    <property type="protein sequence ID" value="CAD9259627.1"/>
    <property type="molecule type" value="Transcribed_RNA"/>
</dbReference>
<dbReference type="PANTHER" id="PTHR44103">
    <property type="entry name" value="PROPROTEIN CONVERTASE P"/>
    <property type="match status" value="1"/>
</dbReference>
<feature type="transmembrane region" description="Helical" evidence="1">
    <location>
        <begin position="713"/>
        <end position="731"/>
    </location>
</feature>
<proteinExistence type="predicted"/>
<dbReference type="CDD" id="cd00185">
    <property type="entry name" value="TNFRSF"/>
    <property type="match status" value="1"/>
</dbReference>
<dbReference type="PROSITE" id="PS00022">
    <property type="entry name" value="EGF_1"/>
    <property type="match status" value="1"/>
</dbReference>
<sequence>MARTIGLLCVALGISRSLAQLSVANFPSWRYADTGFPFFEPADVAVADLFGDGSAEVILVGDDDDRRFTIYQASRDDNNQDMIYTELADELLTPARSAIADDPDHVLAVDYDLDGDMDLVVSRPQALYLLTNNGESNAWSGANIQLTGSNGVDITALAAGNVTSSPRLDILVGHASGEIGMLVRGAQWSYSVINQASYTSNTDILSLQVADIDNDGDDDVIALGGNPTRIRLFRYDKTSNSWTTPTTLLGADVLDDAHSMVVAEVNSGNTWMEIAYAGKLVNGAAGSTVHILNFISEDSTDVNFAVGFSQTWNGEPDITQVAAMDLDLDGNVDIVFSGGNDDGDGYVGYLLADGVTGVAWDDYFIHGVSGATFQGATDGALGRYGIAIGDIDGNMRPDIVTISQAGTTETPNVVAFDNLCEPGFEVGTASFDGPQGWCYECGAGEYSADIMTTCEPCPEGTWATEGFDICTPCDGSDDNTNWPPTTWCSGQGTCNTDGTIDPDSGSQCTCEGLYFGVDCAEKQNVTNSIIFGFIAIFFFALIFIPCLCFGTARKVGTKIRKTRVDAHLDAYQTKHAEKKAQTAELMRLKKERIARESMSNPTKATKKAANKVLSGVRAVLVIIFATIMLLFAEVLQILGGVALVSRSFDEYITGYDLEAAMKSIGDAIGGVVHIPGLGDAFAAVALALASFDVRDISFALFDGMEVTCNGTQAPGILFVNVVVTIIVVLVVEAQLYQFMRITMWGVALGLKAFLEAKDAPKTFAIFMMACIFAAESLLKFMIQFLAGMVTYSTFLPYYESSTVCDDQLKPMEKADTTIAGFATAMAYIGLFPFIHLLIVTFVRGQPDDVKFGDVKFSFNCLTRPFKHFLMLNDVDDFDETTGERKKSLERTDTMEVDSKRGTLPSFAETLLMLCYEEDKDRRPQPIWIRYLRTIWHKLGNLMRVTFGIWDERLVRNYKILQYAKKFDEDPHDDEAHHDTVLRIFGQATSLIWFFVPLGVVVAKFGDFINAAPPYVNAPGVVVKPWLDTSSRRNMLFNSRWPNFVVASLRFITILLLTTGIPDFAALVVACMFIYGQIVPNVVMSIDYLMAGGVDLGFIGECFKQETPTATVPAATSSPMRAAGRAEMA</sequence>
<name>A0A7S1U7S4_9STRA</name>